<comment type="similarity">
    <text evidence="1">Belongs to the helicase family.</text>
</comment>
<dbReference type="SUPFAM" id="SSF52540">
    <property type="entry name" value="P-loop containing nucleoside triphosphate hydrolases"/>
    <property type="match status" value="1"/>
</dbReference>
<comment type="cofactor">
    <cofactor evidence="1">
        <name>Mg(2+)</name>
        <dbReference type="ChEBI" id="CHEBI:18420"/>
    </cofactor>
</comment>
<evidence type="ECO:0000259" key="2">
    <source>
        <dbReference type="Pfam" id="PF05970"/>
    </source>
</evidence>
<proteinExistence type="inferred from homology"/>
<reference evidence="3" key="1">
    <citation type="submission" date="2021-02" db="EMBL/GenBank/DDBJ databases">
        <authorList>
            <person name="Nowell W R."/>
        </authorList>
    </citation>
    <scope>NUCLEOTIDE SEQUENCE</scope>
</reference>
<dbReference type="InterPro" id="IPR027417">
    <property type="entry name" value="P-loop_NTPase"/>
</dbReference>
<keyword evidence="1" id="KW-0233">DNA recombination</keyword>
<gene>
    <name evidence="3" type="ORF">IZO911_LOCUS23962</name>
</gene>
<keyword evidence="1" id="KW-0067">ATP-binding</keyword>
<comment type="catalytic activity">
    <reaction evidence="1">
        <text>ATP + H2O = ADP + phosphate + H(+)</text>
        <dbReference type="Rhea" id="RHEA:13065"/>
        <dbReference type="ChEBI" id="CHEBI:15377"/>
        <dbReference type="ChEBI" id="CHEBI:15378"/>
        <dbReference type="ChEBI" id="CHEBI:30616"/>
        <dbReference type="ChEBI" id="CHEBI:43474"/>
        <dbReference type="ChEBI" id="CHEBI:456216"/>
        <dbReference type="EC" id="5.6.2.3"/>
    </reaction>
</comment>
<accession>A0A814QCD1</accession>
<feature type="domain" description="DNA helicase Pif1-like DEAD-box helicase" evidence="2">
    <location>
        <begin position="12"/>
        <end position="166"/>
    </location>
</feature>
<dbReference type="PANTHER" id="PTHR47642">
    <property type="entry name" value="ATP-DEPENDENT DNA HELICASE"/>
    <property type="match status" value="1"/>
</dbReference>
<dbReference type="EC" id="5.6.2.3" evidence="1"/>
<evidence type="ECO:0000313" key="4">
    <source>
        <dbReference type="Proteomes" id="UP000663860"/>
    </source>
</evidence>
<dbReference type="EMBL" id="CAJNOE010000283">
    <property type="protein sequence ID" value="CAF1117715.1"/>
    <property type="molecule type" value="Genomic_DNA"/>
</dbReference>
<protein>
    <recommendedName>
        <fullName evidence="1">ATP-dependent DNA helicase</fullName>
        <ecNumber evidence="1">5.6.2.3</ecNumber>
    </recommendedName>
</protein>
<dbReference type="InterPro" id="IPR010285">
    <property type="entry name" value="DNA_helicase_pif1-like_DEAD"/>
</dbReference>
<keyword evidence="1" id="KW-0547">Nucleotide-binding</keyword>
<keyword evidence="1" id="KW-0227">DNA damage</keyword>
<name>A0A814QCD1_9BILA</name>
<keyword evidence="1" id="KW-0378">Hydrolase</keyword>
<evidence type="ECO:0000313" key="3">
    <source>
        <dbReference type="EMBL" id="CAF1117715.1"/>
    </source>
</evidence>
<dbReference type="GO" id="GO:0043139">
    <property type="term" value="F:5'-3' DNA helicase activity"/>
    <property type="evidence" value="ECO:0007669"/>
    <property type="project" value="UniProtKB-EC"/>
</dbReference>
<keyword evidence="1" id="KW-0347">Helicase</keyword>
<evidence type="ECO:0000256" key="1">
    <source>
        <dbReference type="RuleBase" id="RU363044"/>
    </source>
</evidence>
<dbReference type="Gene3D" id="3.40.50.300">
    <property type="entry name" value="P-loop containing nucleotide triphosphate hydrolases"/>
    <property type="match status" value="1"/>
</dbReference>
<dbReference type="GO" id="GO:0006281">
    <property type="term" value="P:DNA repair"/>
    <property type="evidence" value="ECO:0007669"/>
    <property type="project" value="UniProtKB-KW"/>
</dbReference>
<dbReference type="Pfam" id="PF05970">
    <property type="entry name" value="PIF1"/>
    <property type="match status" value="1"/>
</dbReference>
<dbReference type="GO" id="GO:0005524">
    <property type="term" value="F:ATP binding"/>
    <property type="evidence" value="ECO:0007669"/>
    <property type="project" value="UniProtKB-KW"/>
</dbReference>
<comment type="caution">
    <text evidence="3">The sequence shown here is derived from an EMBL/GenBank/DDBJ whole genome shotgun (WGS) entry which is preliminary data.</text>
</comment>
<dbReference type="AlphaFoldDB" id="A0A814QCD1"/>
<keyword evidence="1" id="KW-0234">DNA repair</keyword>
<dbReference type="Proteomes" id="UP000663860">
    <property type="component" value="Unassembled WGS sequence"/>
</dbReference>
<dbReference type="GO" id="GO:0006310">
    <property type="term" value="P:DNA recombination"/>
    <property type="evidence" value="ECO:0007669"/>
    <property type="project" value="UniProtKB-KW"/>
</dbReference>
<organism evidence="3 4">
    <name type="scientific">Adineta steineri</name>
    <dbReference type="NCBI Taxonomy" id="433720"/>
    <lineage>
        <taxon>Eukaryota</taxon>
        <taxon>Metazoa</taxon>
        <taxon>Spiralia</taxon>
        <taxon>Gnathifera</taxon>
        <taxon>Rotifera</taxon>
        <taxon>Eurotatoria</taxon>
        <taxon>Bdelloidea</taxon>
        <taxon>Adinetida</taxon>
        <taxon>Adinetidae</taxon>
        <taxon>Adineta</taxon>
    </lineage>
</organism>
<dbReference type="GO" id="GO:0000723">
    <property type="term" value="P:telomere maintenance"/>
    <property type="evidence" value="ECO:0007669"/>
    <property type="project" value="InterPro"/>
</dbReference>
<dbReference type="InterPro" id="IPR051055">
    <property type="entry name" value="PIF1_helicase"/>
</dbReference>
<dbReference type="GO" id="GO:0016787">
    <property type="term" value="F:hydrolase activity"/>
    <property type="evidence" value="ECO:0007669"/>
    <property type="project" value="UniProtKB-KW"/>
</dbReference>
<sequence>MQHCRRPSYVAKPKPFHIVVNGLAGSGKSYVISIIEKMIQEYCISESATVSRPRKNLGLLKMAHTGKAALNIHGSTIHSALEICPDGNSSPNKINSFKLYTLRNRLNGLLLIIIDEISLVSHGLFQKINKRLNEILRTFDKSDTYFGGIPVIAFGDMAQIEPVAAKQVFYRPPGELFSLRHDLFRPINFDINMRQGNDRLFFDCLCRMRMGCLDDQSEILLKSRSIREQDNPEGFKDRLKELNSPEFEDAMYAYGTRKLTNARNITKLKKHALDTKNPIFMINAVDKVAMVDTSFFKSSNRGGPFYLTGLN</sequence>